<name>A0A9P6D6Y5_9AGAR</name>
<evidence type="ECO:0000313" key="8">
    <source>
        <dbReference type="Proteomes" id="UP000807469"/>
    </source>
</evidence>
<dbReference type="GO" id="GO:0005199">
    <property type="term" value="F:structural constituent of cell wall"/>
    <property type="evidence" value="ECO:0007669"/>
    <property type="project" value="InterPro"/>
</dbReference>
<keyword evidence="4 6" id="KW-0964">Secreted</keyword>
<accession>A0A9P6D6Y5</accession>
<keyword evidence="3 6" id="KW-0134">Cell wall</keyword>
<comment type="subcellular location">
    <subcellularLocation>
        <location evidence="1 6">Secreted</location>
        <location evidence="1 6">Cell wall</location>
    </subcellularLocation>
</comment>
<dbReference type="InterPro" id="IPR001338">
    <property type="entry name" value="Class_I_Hydrophobin"/>
</dbReference>
<dbReference type="EMBL" id="MU155132">
    <property type="protein sequence ID" value="KAF9486054.1"/>
    <property type="molecule type" value="Genomic_DNA"/>
</dbReference>
<reference evidence="7" key="1">
    <citation type="submission" date="2020-11" db="EMBL/GenBank/DDBJ databases">
        <authorList>
            <consortium name="DOE Joint Genome Institute"/>
            <person name="Ahrendt S."/>
            <person name="Riley R."/>
            <person name="Andreopoulos W."/>
            <person name="Labutti K."/>
            <person name="Pangilinan J."/>
            <person name="Ruiz-Duenas F.J."/>
            <person name="Barrasa J.M."/>
            <person name="Sanchez-Garcia M."/>
            <person name="Camarero S."/>
            <person name="Miyauchi S."/>
            <person name="Serrano A."/>
            <person name="Linde D."/>
            <person name="Babiker R."/>
            <person name="Drula E."/>
            <person name="Ayuso-Fernandez I."/>
            <person name="Pacheco R."/>
            <person name="Padilla G."/>
            <person name="Ferreira P."/>
            <person name="Barriuso J."/>
            <person name="Kellner H."/>
            <person name="Castanera R."/>
            <person name="Alfaro M."/>
            <person name="Ramirez L."/>
            <person name="Pisabarro A.G."/>
            <person name="Kuo A."/>
            <person name="Tritt A."/>
            <person name="Lipzen A."/>
            <person name="He G."/>
            <person name="Yan M."/>
            <person name="Ng V."/>
            <person name="Cullen D."/>
            <person name="Martin F."/>
            <person name="Rosso M.-N."/>
            <person name="Henrissat B."/>
            <person name="Hibbett D."/>
            <person name="Martinez A.T."/>
            <person name="Grigoriev I.V."/>
        </authorList>
    </citation>
    <scope>NUCLEOTIDE SEQUENCE</scope>
    <source>
        <strain evidence="7">CIRM-BRFM 674</strain>
    </source>
</reference>
<evidence type="ECO:0000256" key="1">
    <source>
        <dbReference type="ARBA" id="ARBA00004191"/>
    </source>
</evidence>
<dbReference type="Proteomes" id="UP000807469">
    <property type="component" value="Unassembled WGS sequence"/>
</dbReference>
<protein>
    <recommendedName>
        <fullName evidence="6">Hydrophobin</fullName>
    </recommendedName>
</protein>
<evidence type="ECO:0000256" key="6">
    <source>
        <dbReference type="RuleBase" id="RU365009"/>
    </source>
</evidence>
<gene>
    <name evidence="7" type="ORF">BDN70DRAFT_927088</name>
</gene>
<evidence type="ECO:0000313" key="7">
    <source>
        <dbReference type="EMBL" id="KAF9486054.1"/>
    </source>
</evidence>
<dbReference type="AlphaFoldDB" id="A0A9P6D6Y5"/>
<keyword evidence="5 6" id="KW-1015">Disulfide bond</keyword>
<keyword evidence="8" id="KW-1185">Reference proteome</keyword>
<dbReference type="GO" id="GO:0009277">
    <property type="term" value="C:fungal-type cell wall"/>
    <property type="evidence" value="ECO:0007669"/>
    <property type="project" value="InterPro"/>
</dbReference>
<dbReference type="OrthoDB" id="4225815at2759"/>
<evidence type="ECO:0000256" key="2">
    <source>
        <dbReference type="ARBA" id="ARBA00010446"/>
    </source>
</evidence>
<comment type="caution">
    <text evidence="7">The sequence shown here is derived from an EMBL/GenBank/DDBJ whole genome shotgun (WGS) entry which is preliminary data.</text>
</comment>
<proteinExistence type="inferred from homology"/>
<organism evidence="7 8">
    <name type="scientific">Pholiota conissans</name>
    <dbReference type="NCBI Taxonomy" id="109636"/>
    <lineage>
        <taxon>Eukaryota</taxon>
        <taxon>Fungi</taxon>
        <taxon>Dikarya</taxon>
        <taxon>Basidiomycota</taxon>
        <taxon>Agaricomycotina</taxon>
        <taxon>Agaricomycetes</taxon>
        <taxon>Agaricomycetidae</taxon>
        <taxon>Agaricales</taxon>
        <taxon>Agaricineae</taxon>
        <taxon>Strophariaceae</taxon>
        <taxon>Pholiota</taxon>
    </lineage>
</organism>
<dbReference type="SMART" id="SM00075">
    <property type="entry name" value="HYDRO"/>
    <property type="match status" value="1"/>
</dbReference>
<dbReference type="Pfam" id="PF01185">
    <property type="entry name" value="Hydrophobin"/>
    <property type="match status" value="1"/>
</dbReference>
<keyword evidence="6" id="KW-0732">Signal</keyword>
<evidence type="ECO:0000256" key="5">
    <source>
        <dbReference type="ARBA" id="ARBA00023157"/>
    </source>
</evidence>
<dbReference type="CDD" id="cd23507">
    <property type="entry name" value="hydrophobin_I"/>
    <property type="match status" value="1"/>
</dbReference>
<feature type="signal peptide" evidence="6">
    <location>
        <begin position="1"/>
        <end position="17"/>
    </location>
</feature>
<evidence type="ECO:0000256" key="3">
    <source>
        <dbReference type="ARBA" id="ARBA00022512"/>
    </source>
</evidence>
<feature type="chain" id="PRO_5044527123" description="Hydrophobin" evidence="6">
    <location>
        <begin position="18"/>
        <end position="110"/>
    </location>
</feature>
<comment type="similarity">
    <text evidence="2 6">Belongs to the fungal hydrophobin family.</text>
</comment>
<sequence length="110" mass="10674">MRTSAVFSLALPIFAAATVIDLSARDGDCNTGSLMCCSSTQSSSVTGLASLAGALGISLGALTPIVGLTCSGINVAGIGGTSCSQQPACCTGNTFGGLITLGCTPLNLNL</sequence>
<evidence type="ECO:0000256" key="4">
    <source>
        <dbReference type="ARBA" id="ARBA00022525"/>
    </source>
</evidence>